<name>A0AAN8KJF9_PATCE</name>
<dbReference type="EMBL" id="JAZGQO010000002">
    <property type="protein sequence ID" value="KAK6192520.1"/>
    <property type="molecule type" value="Genomic_DNA"/>
</dbReference>
<feature type="compositionally biased region" description="Basic and acidic residues" evidence="4">
    <location>
        <begin position="1153"/>
        <end position="1168"/>
    </location>
</feature>
<feature type="compositionally biased region" description="Acidic residues" evidence="4">
    <location>
        <begin position="681"/>
        <end position="722"/>
    </location>
</feature>
<feature type="compositionally biased region" description="Basic and acidic residues" evidence="4">
    <location>
        <begin position="723"/>
        <end position="757"/>
    </location>
</feature>
<accession>A0AAN8KJF9</accession>
<protein>
    <recommendedName>
        <fullName evidence="7">Myb-binding protein 1A</fullName>
    </recommendedName>
</protein>
<reference evidence="5 6" key="1">
    <citation type="submission" date="2024-01" db="EMBL/GenBank/DDBJ databases">
        <title>The genome of the rayed Mediterranean limpet Patella caerulea (Linnaeus, 1758).</title>
        <authorList>
            <person name="Anh-Thu Weber A."/>
            <person name="Halstead-Nussloch G."/>
        </authorList>
    </citation>
    <scope>NUCLEOTIDE SEQUENCE [LARGE SCALE GENOMIC DNA]</scope>
    <source>
        <strain evidence="5">AATW-2023a</strain>
        <tissue evidence="5">Whole specimen</tissue>
    </source>
</reference>
<comment type="caution">
    <text evidence="5">The sequence shown here is derived from an EMBL/GenBank/DDBJ whole genome shotgun (WGS) entry which is preliminary data.</text>
</comment>
<proteinExistence type="inferred from homology"/>
<dbReference type="GO" id="GO:0005730">
    <property type="term" value="C:nucleolus"/>
    <property type="evidence" value="ECO:0007669"/>
    <property type="project" value="InterPro"/>
</dbReference>
<dbReference type="PANTHER" id="PTHR13213">
    <property type="entry name" value="MYB-BINDING PROTEIN 1A FAMILY MEMBER"/>
    <property type="match status" value="1"/>
</dbReference>
<sequence length="1288" mass="147841">MAVEHMAAENNKPTAIKTKTDEYVLKLFWTLSEGQDNARIKASNELVKHLTKKQENSEESKTDELCPTLVYTLERLIKGLSSGRKWSRLGFSLALTQILRNLDVPVKQVLDLTEKHLHFSSHDQKQECGGLMLGQAFVYLSLIQSHRLIKGDGKEYGGEVIKTLLKLCKEKMYLQSICSQGVTLLIQQASSKIFKKRLLPCLQDELIKGWKGCTINRLLIALVSTIHHEDCMEEILEEHWTNPIVSKKSFTFIVEVLRNCSVESKVYLQVCELLAKLSETSVDTTWHGVGARILEGNQQQKQIAGCLLNKLLIVSSSPEQIEELLNRKVREFLILFPGSILVKQSKDEILKTIVDKIRSCQDVDIEMALVRSLLRDPGGPAIDRSTRSQTLSQAIKSLSEEGFDQYFKMVQQIFMEEKVEGFTPTECFRIKKKAVFLLRQKTLIGEHQTALIKQLFVQGYFNIVTPSTKISYCVNKVSYDEEELKMIQNGYLNCVANFHSGSMVQSTHRKKYLQLLIDVFNYAQELMFNTKIVTTKKKLSPKERDAWNKVVVVVKEITDKAEEKKKVEDDAFLFLFIHFALQILTDSIKLDLSLLEDVQSCYKKVFLKKKTGDKNTSDEPEWIEVMTEVLLNMMSHSYQLARVMSSTAFKLLVDHVTPEAVEQIITVMFSKLGDDAVNFIDDEYKDDDDDDDDDDVEDDSGDDEGDDDSDEESSEETDEDLEDTKPNGKKVEKSSKQKKLKTDGKDSKEKSVKSEKVVKKKRGKQEDDDDEMEEAEDFNEGFRQTVKAALGVGAVDSDDEGSDSDLNDSDMEKMDDKLAEAFRSMRKSSRKKAGVEAEKQFLAFRTRVVDLIQILVKSDIQAQIAVILVLPLLRIMDKSNSKEGQRELHVKTKKSFDILYNQKHMKGANEVDKDWLFKNLQEIVQFSKKATDMVLVKEISNACLYIMKLLLLDNETLNPTKRDDTKPKKKKSENYTEKVVDFLKQNLSFFLYNKKEYRFHPGFFNNMLEKFPKLFWFLNVTLLDVLQNERIKVYNKTLACGYMSTLLVKKPCLELKSEEWQKFEDAILPALKKFILSFDAKDNYKPKFLQEIFNILFKMIQISPQVKTKITDDIREKISSLKPKFCKNTRQAFNRYKGVLDEGVGKRSRRQERHSSQDHKPKSVEKINGDTLHVNGDHEAEKIGTATPKSSKKSKKKQKERTDSESDKQNEDDTQVSKMDVEEENNKTEVKKLSKKKRKSDEFALNGELSPSSEKKTKLSKSFNFGVDDGDSTSKKLNKKERKRKISL</sequence>
<feature type="region of interest" description="Disordered" evidence="4">
    <location>
        <begin position="1140"/>
        <end position="1288"/>
    </location>
</feature>
<evidence type="ECO:0000256" key="3">
    <source>
        <dbReference type="ARBA" id="ARBA00023242"/>
    </source>
</evidence>
<feature type="compositionally biased region" description="Basic residues" evidence="4">
    <location>
        <begin position="1190"/>
        <end position="1199"/>
    </location>
</feature>
<feature type="compositionally biased region" description="Basic residues" evidence="4">
    <location>
        <begin position="1276"/>
        <end position="1288"/>
    </location>
</feature>
<gene>
    <name evidence="5" type="ORF">SNE40_003971</name>
</gene>
<evidence type="ECO:0000256" key="4">
    <source>
        <dbReference type="SAM" id="MobiDB-lite"/>
    </source>
</evidence>
<organism evidence="5 6">
    <name type="scientific">Patella caerulea</name>
    <name type="common">Rayed Mediterranean limpet</name>
    <dbReference type="NCBI Taxonomy" id="87958"/>
    <lineage>
        <taxon>Eukaryota</taxon>
        <taxon>Metazoa</taxon>
        <taxon>Spiralia</taxon>
        <taxon>Lophotrochozoa</taxon>
        <taxon>Mollusca</taxon>
        <taxon>Gastropoda</taxon>
        <taxon>Patellogastropoda</taxon>
        <taxon>Patelloidea</taxon>
        <taxon>Patellidae</taxon>
        <taxon>Patella</taxon>
    </lineage>
</organism>
<comment type="subcellular location">
    <subcellularLocation>
        <location evidence="1">Nucleus</location>
    </subcellularLocation>
</comment>
<evidence type="ECO:0000313" key="5">
    <source>
        <dbReference type="EMBL" id="KAK6192520.1"/>
    </source>
</evidence>
<evidence type="ECO:0000256" key="2">
    <source>
        <dbReference type="ARBA" id="ARBA00006809"/>
    </source>
</evidence>
<dbReference type="InterPro" id="IPR016024">
    <property type="entry name" value="ARM-type_fold"/>
</dbReference>
<feature type="compositionally biased region" description="Acidic residues" evidence="4">
    <location>
        <begin position="796"/>
        <end position="809"/>
    </location>
</feature>
<dbReference type="GO" id="GO:0003723">
    <property type="term" value="F:RNA binding"/>
    <property type="evidence" value="ECO:0007669"/>
    <property type="project" value="TreeGrafter"/>
</dbReference>
<dbReference type="Pfam" id="PF04931">
    <property type="entry name" value="DNA_pol_phi"/>
    <property type="match status" value="1"/>
</dbReference>
<keyword evidence="6" id="KW-1185">Reference proteome</keyword>
<dbReference type="Proteomes" id="UP001347796">
    <property type="component" value="Unassembled WGS sequence"/>
</dbReference>
<feature type="compositionally biased region" description="Acidic residues" evidence="4">
    <location>
        <begin position="766"/>
        <end position="779"/>
    </location>
</feature>
<keyword evidence="3" id="KW-0539">Nucleus</keyword>
<evidence type="ECO:0008006" key="7">
    <source>
        <dbReference type="Google" id="ProtNLM"/>
    </source>
</evidence>
<evidence type="ECO:0000256" key="1">
    <source>
        <dbReference type="ARBA" id="ARBA00004123"/>
    </source>
</evidence>
<comment type="similarity">
    <text evidence="2">Belongs to the MYBBP1A family.</text>
</comment>
<evidence type="ECO:0000313" key="6">
    <source>
        <dbReference type="Proteomes" id="UP001347796"/>
    </source>
</evidence>
<dbReference type="SUPFAM" id="SSF48371">
    <property type="entry name" value="ARM repeat"/>
    <property type="match status" value="1"/>
</dbReference>
<dbReference type="GO" id="GO:0043565">
    <property type="term" value="F:sequence-specific DNA binding"/>
    <property type="evidence" value="ECO:0007669"/>
    <property type="project" value="TreeGrafter"/>
</dbReference>
<dbReference type="PANTHER" id="PTHR13213:SF2">
    <property type="entry name" value="MYB-BINDING PROTEIN 1A"/>
    <property type="match status" value="1"/>
</dbReference>
<feature type="region of interest" description="Disordered" evidence="4">
    <location>
        <begin position="681"/>
        <end position="812"/>
    </location>
</feature>
<dbReference type="InterPro" id="IPR007015">
    <property type="entry name" value="DNA_pol_V/MYBBP1A"/>
</dbReference>
<dbReference type="GO" id="GO:0003714">
    <property type="term" value="F:transcription corepressor activity"/>
    <property type="evidence" value="ECO:0007669"/>
    <property type="project" value="TreeGrafter"/>
</dbReference>
<feature type="compositionally biased region" description="Basic and acidic residues" evidence="4">
    <location>
        <begin position="1200"/>
        <end position="1211"/>
    </location>
</feature>